<proteinExistence type="predicted"/>
<gene>
    <name evidence="1" type="ORF">GCM10025876_29830</name>
</gene>
<evidence type="ECO:0000313" key="1">
    <source>
        <dbReference type="EMBL" id="GMA36779.1"/>
    </source>
</evidence>
<accession>A0ABQ6IJ99</accession>
<protein>
    <recommendedName>
        <fullName evidence="3">DUF222 domain-containing protein</fullName>
    </recommendedName>
</protein>
<dbReference type="Proteomes" id="UP001157125">
    <property type="component" value="Unassembled WGS sequence"/>
</dbReference>
<dbReference type="RefSeq" id="WP_284328754.1">
    <property type="nucleotide sequence ID" value="NZ_BSUN01000001.1"/>
</dbReference>
<name>A0ABQ6IJ99_9MICO</name>
<keyword evidence="2" id="KW-1185">Reference proteome</keyword>
<comment type="caution">
    <text evidence="1">The sequence shown here is derived from an EMBL/GenBank/DDBJ whole genome shotgun (WGS) entry which is preliminary data.</text>
</comment>
<reference evidence="2" key="1">
    <citation type="journal article" date="2019" name="Int. J. Syst. Evol. Microbiol.">
        <title>The Global Catalogue of Microorganisms (GCM) 10K type strain sequencing project: providing services to taxonomists for standard genome sequencing and annotation.</title>
        <authorList>
            <consortium name="The Broad Institute Genomics Platform"/>
            <consortium name="The Broad Institute Genome Sequencing Center for Infectious Disease"/>
            <person name="Wu L."/>
            <person name="Ma J."/>
        </authorList>
    </citation>
    <scope>NUCLEOTIDE SEQUENCE [LARGE SCALE GENOMIC DNA]</scope>
    <source>
        <strain evidence="2">NBRC 112299</strain>
    </source>
</reference>
<organism evidence="1 2">
    <name type="scientific">Demequina litorisediminis</name>
    <dbReference type="NCBI Taxonomy" id="1849022"/>
    <lineage>
        <taxon>Bacteria</taxon>
        <taxon>Bacillati</taxon>
        <taxon>Actinomycetota</taxon>
        <taxon>Actinomycetes</taxon>
        <taxon>Micrococcales</taxon>
        <taxon>Demequinaceae</taxon>
        <taxon>Demequina</taxon>
    </lineage>
</organism>
<sequence>MIPEDEVGGAEPPRDVVDGLGRWLEGVAAASAATIVERTMHGATESLKEWLETLAERMDDQTAAAREVRAEVRRCAAHAEAKGGPDWYLQIPTGSLAARWEAASAEGGPLHKLRHSSWAKRRSAREKRDAVVREIHKDLLDSVEAVLALAAADAAQSMVDTLTDGEESPGMWLATRQDARDSRVIRERRAADAARAWVTKCGEQVMRLPGAPRGAEIVGEDGLAVAMACAALGVEQARTVLGVLVAPSLSDPIHHARAELTGARRYCINREALDMMKPTDVPSLTAEASSTVRLRRAELRGLL</sequence>
<evidence type="ECO:0008006" key="3">
    <source>
        <dbReference type="Google" id="ProtNLM"/>
    </source>
</evidence>
<evidence type="ECO:0000313" key="2">
    <source>
        <dbReference type="Proteomes" id="UP001157125"/>
    </source>
</evidence>
<dbReference type="EMBL" id="BSUN01000001">
    <property type="protein sequence ID" value="GMA36779.1"/>
    <property type="molecule type" value="Genomic_DNA"/>
</dbReference>